<dbReference type="InterPro" id="IPR002376">
    <property type="entry name" value="Formyl_transf_N"/>
</dbReference>
<dbReference type="SUPFAM" id="SSF50486">
    <property type="entry name" value="FMT C-terminal domain-like"/>
    <property type="match status" value="1"/>
</dbReference>
<feature type="binding site" evidence="5">
    <location>
        <begin position="119"/>
        <end position="122"/>
    </location>
    <ligand>
        <name>(6S)-5,6,7,8-tetrahydrofolate</name>
        <dbReference type="ChEBI" id="CHEBI:57453"/>
    </ligand>
</feature>
<dbReference type="EMBL" id="BDFE01000015">
    <property type="protein sequence ID" value="GAU08438.1"/>
    <property type="molecule type" value="Genomic_DNA"/>
</dbReference>
<dbReference type="STRING" id="1592317.DPF_1147"/>
<comment type="caution">
    <text evidence="8">The sequence shown here is derived from an EMBL/GenBank/DDBJ whole genome shotgun (WGS) entry which is preliminary data.</text>
</comment>
<proteinExistence type="inferred from homology"/>
<dbReference type="PANTHER" id="PTHR11138:SF5">
    <property type="entry name" value="METHIONYL-TRNA FORMYLTRANSFERASE, MITOCHONDRIAL"/>
    <property type="match status" value="1"/>
</dbReference>
<dbReference type="InterPro" id="IPR011034">
    <property type="entry name" value="Formyl_transferase-like_C_sf"/>
</dbReference>
<comment type="function">
    <text evidence="5">Attaches a formyl group to the free amino group of methionyl-tRNA(fMet). The formyl group appears to play a dual role in the initiator identity of N-formylmethionyl-tRNA by promoting its recognition by IF2 and preventing the misappropriation of this tRNA by the elongation apparatus.</text>
</comment>
<dbReference type="CDD" id="cd08704">
    <property type="entry name" value="Met_tRNA_FMT_C"/>
    <property type="match status" value="1"/>
</dbReference>
<dbReference type="OrthoDB" id="9802815at2"/>
<sequence length="321" mass="35024">MVENQTTRRKKIVFMGTPGFAAVILDDLLAYTGGEVVGVYTQPDRPCGRGQVCKPSEVKQLALEKGLPVYQPEHFKEEQDRRVLADLNPDLLVVAAYGLILPQTVLDIPPLGAINVHASLLPKWRGAAPIQRAIMNGDHVTGITIMQMEKGLDSGPILLQRAMGIGINDTAESLHDDLAAMGGKLLVEALSKLDQGLIHPQIQAHDLATYAPKLQKSEGLVDWNRPVQEVHDQIRGLFPWPGTWFFWERKPGKTVKLTLYPGSIGDPVAQGTLPGTFLGMRGDNLAIACKDREYLLSTIKPAGGKPLEAKSFFCGYLSSVC</sequence>
<dbReference type="InterPro" id="IPR036477">
    <property type="entry name" value="Formyl_transf_N_sf"/>
</dbReference>
<dbReference type="InterPro" id="IPR044135">
    <property type="entry name" value="Met-tRNA-FMT_C"/>
</dbReference>
<dbReference type="RefSeq" id="WP_069857970.1">
    <property type="nucleotide sequence ID" value="NZ_BDFE01000015.1"/>
</dbReference>
<dbReference type="Pfam" id="PF00551">
    <property type="entry name" value="Formyl_trans_N"/>
    <property type="match status" value="1"/>
</dbReference>
<dbReference type="Proteomes" id="UP000095200">
    <property type="component" value="Unassembled WGS sequence"/>
</dbReference>
<dbReference type="InterPro" id="IPR001555">
    <property type="entry name" value="GART_AS"/>
</dbReference>
<dbReference type="Gene3D" id="3.40.50.12230">
    <property type="match status" value="1"/>
</dbReference>
<dbReference type="InterPro" id="IPR041711">
    <property type="entry name" value="Met-tRNA-FMT_N"/>
</dbReference>
<evidence type="ECO:0000256" key="4">
    <source>
        <dbReference type="ARBA" id="ARBA00022917"/>
    </source>
</evidence>
<dbReference type="GO" id="GO:0004479">
    <property type="term" value="F:methionyl-tRNA formyltransferase activity"/>
    <property type="evidence" value="ECO:0007669"/>
    <property type="project" value="UniProtKB-UniRule"/>
</dbReference>
<dbReference type="Pfam" id="PF02911">
    <property type="entry name" value="Formyl_trans_C"/>
    <property type="match status" value="1"/>
</dbReference>
<name>A0A194AGI5_9BACT</name>
<keyword evidence="4 5" id="KW-0648">Protein biosynthesis</keyword>
<dbReference type="GO" id="GO:0005829">
    <property type="term" value="C:cytosol"/>
    <property type="evidence" value="ECO:0007669"/>
    <property type="project" value="TreeGrafter"/>
</dbReference>
<keyword evidence="9" id="KW-1185">Reference proteome</keyword>
<dbReference type="InterPro" id="IPR005794">
    <property type="entry name" value="Fmt"/>
</dbReference>
<evidence type="ECO:0000259" key="7">
    <source>
        <dbReference type="Pfam" id="PF02911"/>
    </source>
</evidence>
<dbReference type="CDD" id="cd08646">
    <property type="entry name" value="FMT_core_Met-tRNA-FMT_N"/>
    <property type="match status" value="1"/>
</dbReference>
<evidence type="ECO:0000313" key="8">
    <source>
        <dbReference type="EMBL" id="GAU08438.1"/>
    </source>
</evidence>
<dbReference type="NCBIfam" id="TIGR00460">
    <property type="entry name" value="fmt"/>
    <property type="match status" value="1"/>
</dbReference>
<keyword evidence="3 5" id="KW-0808">Transferase</keyword>
<evidence type="ECO:0000256" key="2">
    <source>
        <dbReference type="ARBA" id="ARBA00012261"/>
    </source>
</evidence>
<comment type="similarity">
    <text evidence="1 5">Belongs to the Fmt family.</text>
</comment>
<dbReference type="EC" id="2.1.2.9" evidence="2 5"/>
<dbReference type="AlphaFoldDB" id="A0A194AGI5"/>
<dbReference type="PROSITE" id="PS00373">
    <property type="entry name" value="GART"/>
    <property type="match status" value="1"/>
</dbReference>
<dbReference type="PANTHER" id="PTHR11138">
    <property type="entry name" value="METHIONYL-TRNA FORMYLTRANSFERASE"/>
    <property type="match status" value="1"/>
</dbReference>
<feature type="domain" description="Formyl transferase N-terminal" evidence="6">
    <location>
        <begin position="10"/>
        <end position="190"/>
    </location>
</feature>
<reference evidence="9" key="1">
    <citation type="submission" date="2016-06" db="EMBL/GenBank/DDBJ databases">
        <title>Draft genome sequence of Desulfoplanes formicivorans strain Pf12B.</title>
        <authorList>
            <person name="Watanabe M."/>
            <person name="Kojima H."/>
            <person name="Fukui M."/>
        </authorList>
    </citation>
    <scope>NUCLEOTIDE SEQUENCE [LARGE SCALE GENOMIC DNA]</scope>
    <source>
        <strain evidence="9">Pf12B</strain>
    </source>
</reference>
<evidence type="ECO:0000256" key="5">
    <source>
        <dbReference type="HAMAP-Rule" id="MF_00182"/>
    </source>
</evidence>
<evidence type="ECO:0000256" key="1">
    <source>
        <dbReference type="ARBA" id="ARBA00010699"/>
    </source>
</evidence>
<accession>A0A194AGI5</accession>
<evidence type="ECO:0000256" key="3">
    <source>
        <dbReference type="ARBA" id="ARBA00022679"/>
    </source>
</evidence>
<feature type="domain" description="Formyl transferase C-terminal" evidence="7">
    <location>
        <begin position="213"/>
        <end position="316"/>
    </location>
</feature>
<evidence type="ECO:0000259" key="6">
    <source>
        <dbReference type="Pfam" id="PF00551"/>
    </source>
</evidence>
<comment type="catalytic activity">
    <reaction evidence="5">
        <text>L-methionyl-tRNA(fMet) + (6R)-10-formyltetrahydrofolate = N-formyl-L-methionyl-tRNA(fMet) + (6S)-5,6,7,8-tetrahydrofolate + H(+)</text>
        <dbReference type="Rhea" id="RHEA:24380"/>
        <dbReference type="Rhea" id="RHEA-COMP:9952"/>
        <dbReference type="Rhea" id="RHEA-COMP:9953"/>
        <dbReference type="ChEBI" id="CHEBI:15378"/>
        <dbReference type="ChEBI" id="CHEBI:57453"/>
        <dbReference type="ChEBI" id="CHEBI:78530"/>
        <dbReference type="ChEBI" id="CHEBI:78844"/>
        <dbReference type="ChEBI" id="CHEBI:195366"/>
        <dbReference type="EC" id="2.1.2.9"/>
    </reaction>
</comment>
<dbReference type="HAMAP" id="MF_00182">
    <property type="entry name" value="Formyl_trans"/>
    <property type="match status" value="1"/>
</dbReference>
<evidence type="ECO:0000313" key="9">
    <source>
        <dbReference type="Proteomes" id="UP000095200"/>
    </source>
</evidence>
<dbReference type="InterPro" id="IPR005793">
    <property type="entry name" value="Formyl_trans_C"/>
</dbReference>
<organism evidence="8 9">
    <name type="scientific">Desulfoplanes formicivorans</name>
    <dbReference type="NCBI Taxonomy" id="1592317"/>
    <lineage>
        <taxon>Bacteria</taxon>
        <taxon>Pseudomonadati</taxon>
        <taxon>Thermodesulfobacteriota</taxon>
        <taxon>Desulfovibrionia</taxon>
        <taxon>Desulfovibrionales</taxon>
        <taxon>Desulfoplanaceae</taxon>
        <taxon>Desulfoplanes</taxon>
    </lineage>
</organism>
<gene>
    <name evidence="5" type="primary">fmt</name>
    <name evidence="8" type="ORF">DPF_1147</name>
</gene>
<dbReference type="SUPFAM" id="SSF53328">
    <property type="entry name" value="Formyltransferase"/>
    <property type="match status" value="1"/>
</dbReference>
<protein>
    <recommendedName>
        <fullName evidence="2 5">Methionyl-tRNA formyltransferase</fullName>
        <ecNumber evidence="2 5">2.1.2.9</ecNumber>
    </recommendedName>
</protein>